<evidence type="ECO:0000256" key="3">
    <source>
        <dbReference type="SAM" id="SignalP"/>
    </source>
</evidence>
<organism evidence="7 8">
    <name type="scientific">Aedes albopictus</name>
    <name type="common">Asian tiger mosquito</name>
    <name type="synonym">Stegomyia albopicta</name>
    <dbReference type="NCBI Taxonomy" id="7160"/>
    <lineage>
        <taxon>Eukaryota</taxon>
        <taxon>Metazoa</taxon>
        <taxon>Ecdysozoa</taxon>
        <taxon>Arthropoda</taxon>
        <taxon>Hexapoda</taxon>
        <taxon>Insecta</taxon>
        <taxon>Pterygota</taxon>
        <taxon>Neoptera</taxon>
        <taxon>Endopterygota</taxon>
        <taxon>Diptera</taxon>
        <taxon>Nematocera</taxon>
        <taxon>Culicoidea</taxon>
        <taxon>Culicidae</taxon>
        <taxon>Culicinae</taxon>
        <taxon>Aedini</taxon>
        <taxon>Aedes</taxon>
        <taxon>Stegomyia</taxon>
    </lineage>
</organism>
<dbReference type="Proteomes" id="UP000069940">
    <property type="component" value="Unassembled WGS sequence"/>
</dbReference>
<dbReference type="Pfam" id="PF05089">
    <property type="entry name" value="NAGLU"/>
    <property type="match status" value="1"/>
</dbReference>
<evidence type="ECO:0000259" key="5">
    <source>
        <dbReference type="Pfam" id="PF12971"/>
    </source>
</evidence>
<dbReference type="InterPro" id="IPR007781">
    <property type="entry name" value="NAGLU"/>
</dbReference>
<feature type="domain" description="Alpha-N-acetylglucosaminidase N-terminal" evidence="5">
    <location>
        <begin position="44"/>
        <end position="125"/>
    </location>
</feature>
<keyword evidence="1 3" id="KW-0732">Signal</keyword>
<dbReference type="InterPro" id="IPR029018">
    <property type="entry name" value="Hex-like_dom2"/>
</dbReference>
<sequence length="765" mass="88409">MAFVPQLMLLIFASTTSAVLSHPQHSAHILKHVKSKTALQVQEQAAMELIRRLLPERDIEFSVKIEDGMRLNSFKVLKANETSQVMISGSSGVAAAKGFYHYLKYFCGCHVSWDGDQLNLPDELPLANFEMQAPSSVVYYQNVCTWSYSFSWWTWQEWRRHIDWMAMQGITMSLAPFQEDLWAEVYREYNISQHDIDDHLSGPGFFAWQRMGNIRGWGGPLTANFINFSRKLQTQIVQEMRKLGMVLALPAFAGHLPVQFAQLYPQAKLTPVEVWNGFPDQYSSPLFLDPIDPLFNEIGQRFLSKVIQRYGTDHIYFSDPFNEIQPQSFSAKYLSSASTGIYKAMSSVDPLAVWLLQGWMFVKNPYWSDVAIRAFLTAVPIGRMLVLDLQSEQFPQYDRTESYYGQPFIWCMLNNFGGTLGMLGSVDNVFQGIRDTRANDSTTMIGTGITPEGINQNYGLYEFALEMGWYQDFARVSDWFACYASFRYRTKSARVMNAWTIFRLTVYSFNRLEMMRGKYTFNRRPNLKLDPWIWYNETLFNTGVQMLLEEDLNSALFRNDVVDVTRQFLQNTADRLYLTIVEAYKARDANAARLYSDQFLELLGDIDRLLRTDGHFLLGKWLESAKAVAETSLERQKYESNARFQITLWGPQGQIVDYANKQWAGMVQDFFLPRWKLFLTEMTKAVETNGTLNEGKLRDRIFKVVELPFCTSNKRYSTEPEGDSLDLARSLFKIWSHQAEGFKELPMNPTKVAKKLKRKNRVFGS</sequence>
<keyword evidence="2" id="KW-0378">Hydrolase</keyword>
<dbReference type="Gene3D" id="3.30.379.10">
    <property type="entry name" value="Chitobiase/beta-hexosaminidase domain 2-like"/>
    <property type="match status" value="1"/>
</dbReference>
<dbReference type="EnsemblMetazoa" id="AALFPA23_021052.R31058">
    <property type="protein sequence ID" value="AALFPA23_021052.P31058"/>
    <property type="gene ID" value="AALFPA23_021052"/>
</dbReference>
<protein>
    <recommendedName>
        <fullName evidence="9">Alpha-N-acetylglucosaminidase</fullName>
    </recommendedName>
</protein>
<dbReference type="PANTHER" id="PTHR12872:SF1">
    <property type="entry name" value="ALPHA-N-ACETYLGLUCOSAMINIDASE"/>
    <property type="match status" value="1"/>
</dbReference>
<dbReference type="InterPro" id="IPR024733">
    <property type="entry name" value="NAGLU_tim-barrel"/>
</dbReference>
<evidence type="ECO:0000313" key="7">
    <source>
        <dbReference type="EnsemblMetazoa" id="AALFPA23_021052.P31058"/>
    </source>
</evidence>
<reference evidence="7" key="2">
    <citation type="submission" date="2025-05" db="UniProtKB">
        <authorList>
            <consortium name="EnsemblMetazoa"/>
        </authorList>
    </citation>
    <scope>IDENTIFICATION</scope>
    <source>
        <strain evidence="7">Foshan</strain>
    </source>
</reference>
<reference evidence="8" key="1">
    <citation type="journal article" date="2015" name="Proc. Natl. Acad. Sci. U.S.A.">
        <title>Genome sequence of the Asian Tiger mosquito, Aedes albopictus, reveals insights into its biology, genetics, and evolution.</title>
        <authorList>
            <person name="Chen X.G."/>
            <person name="Jiang X."/>
            <person name="Gu J."/>
            <person name="Xu M."/>
            <person name="Wu Y."/>
            <person name="Deng Y."/>
            <person name="Zhang C."/>
            <person name="Bonizzoni M."/>
            <person name="Dermauw W."/>
            <person name="Vontas J."/>
            <person name="Armbruster P."/>
            <person name="Huang X."/>
            <person name="Yang Y."/>
            <person name="Zhang H."/>
            <person name="He W."/>
            <person name="Peng H."/>
            <person name="Liu Y."/>
            <person name="Wu K."/>
            <person name="Chen J."/>
            <person name="Lirakis M."/>
            <person name="Topalis P."/>
            <person name="Van Leeuwen T."/>
            <person name="Hall A.B."/>
            <person name="Jiang X."/>
            <person name="Thorpe C."/>
            <person name="Mueller R.L."/>
            <person name="Sun C."/>
            <person name="Waterhouse R.M."/>
            <person name="Yan G."/>
            <person name="Tu Z.J."/>
            <person name="Fang X."/>
            <person name="James A.A."/>
        </authorList>
    </citation>
    <scope>NUCLEOTIDE SEQUENCE [LARGE SCALE GENOMIC DNA]</scope>
    <source>
        <strain evidence="8">Foshan</strain>
    </source>
</reference>
<dbReference type="Pfam" id="PF12971">
    <property type="entry name" value="NAGLU_N"/>
    <property type="match status" value="1"/>
</dbReference>
<evidence type="ECO:0000259" key="4">
    <source>
        <dbReference type="Pfam" id="PF05089"/>
    </source>
</evidence>
<dbReference type="Gene3D" id="1.20.120.670">
    <property type="entry name" value="N-acetyl-b-d-glucoasminidase"/>
    <property type="match status" value="1"/>
</dbReference>
<dbReference type="InterPro" id="IPR017853">
    <property type="entry name" value="GH"/>
</dbReference>
<evidence type="ECO:0000313" key="8">
    <source>
        <dbReference type="Proteomes" id="UP000069940"/>
    </source>
</evidence>
<evidence type="ECO:0008006" key="9">
    <source>
        <dbReference type="Google" id="ProtNLM"/>
    </source>
</evidence>
<feature type="domain" description="Alpha-N-acetylglucosaminidase tim-barrel" evidence="4">
    <location>
        <begin position="139"/>
        <end position="470"/>
    </location>
</feature>
<dbReference type="RefSeq" id="XP_019545447.3">
    <property type="nucleotide sequence ID" value="XM_019689902.3"/>
</dbReference>
<dbReference type="GeneID" id="109415943"/>
<evidence type="ECO:0000256" key="1">
    <source>
        <dbReference type="ARBA" id="ARBA00022729"/>
    </source>
</evidence>
<name>A0ABM1ZRP7_AEDAL</name>
<keyword evidence="8" id="KW-1185">Reference proteome</keyword>
<evidence type="ECO:0000259" key="6">
    <source>
        <dbReference type="Pfam" id="PF12972"/>
    </source>
</evidence>
<feature type="chain" id="PRO_5045706644" description="Alpha-N-acetylglucosaminidase" evidence="3">
    <location>
        <begin position="19"/>
        <end position="765"/>
    </location>
</feature>
<proteinExistence type="predicted"/>
<dbReference type="InterPro" id="IPR024732">
    <property type="entry name" value="NAGLU_C"/>
</dbReference>
<dbReference type="SUPFAM" id="SSF51445">
    <property type="entry name" value="(Trans)glycosidases"/>
    <property type="match status" value="1"/>
</dbReference>
<evidence type="ECO:0000256" key="2">
    <source>
        <dbReference type="ARBA" id="ARBA00022801"/>
    </source>
</evidence>
<dbReference type="InterPro" id="IPR024240">
    <property type="entry name" value="NAGLU_N"/>
</dbReference>
<dbReference type="PANTHER" id="PTHR12872">
    <property type="entry name" value="ALPHA-N-ACETYLGLUCOSAMINIDASE"/>
    <property type="match status" value="1"/>
</dbReference>
<accession>A0ABM1ZRP7</accession>
<dbReference type="Pfam" id="PF12972">
    <property type="entry name" value="NAGLU_C"/>
    <property type="match status" value="1"/>
</dbReference>
<feature type="signal peptide" evidence="3">
    <location>
        <begin position="1"/>
        <end position="18"/>
    </location>
</feature>
<feature type="domain" description="Alpha-N-acetylglucosaminidase C-terminal" evidence="6">
    <location>
        <begin position="479"/>
        <end position="732"/>
    </location>
</feature>
<dbReference type="Gene3D" id="3.20.20.80">
    <property type="entry name" value="Glycosidases"/>
    <property type="match status" value="1"/>
</dbReference>